<dbReference type="EMBL" id="NFLB01000014">
    <property type="protein sequence ID" value="OUQ04144.1"/>
    <property type="molecule type" value="Genomic_DNA"/>
</dbReference>
<dbReference type="PANTHER" id="PTHR30250">
    <property type="entry name" value="PST FAMILY PREDICTED COLANIC ACID TRANSPORTER"/>
    <property type="match status" value="1"/>
</dbReference>
<feature type="transmembrane region" description="Helical" evidence="6">
    <location>
        <begin position="12"/>
        <end position="32"/>
    </location>
</feature>
<dbReference type="RefSeq" id="WP_087257808.1">
    <property type="nucleotide sequence ID" value="NZ_NFLB01000014.1"/>
</dbReference>
<evidence type="ECO:0000256" key="1">
    <source>
        <dbReference type="ARBA" id="ARBA00004651"/>
    </source>
</evidence>
<keyword evidence="3 6" id="KW-0812">Transmembrane</keyword>
<reference evidence="8" key="1">
    <citation type="submission" date="2017-04" db="EMBL/GenBank/DDBJ databases">
        <title>Function of individual gut microbiota members based on whole genome sequencing of pure cultures obtained from chicken caecum.</title>
        <authorList>
            <person name="Medvecky M."/>
            <person name="Cejkova D."/>
            <person name="Polansky O."/>
            <person name="Karasova D."/>
            <person name="Kubasova T."/>
            <person name="Cizek A."/>
            <person name="Rychlik I."/>
        </authorList>
    </citation>
    <scope>NUCLEOTIDE SEQUENCE [LARGE SCALE GENOMIC DNA]</scope>
    <source>
        <strain evidence="8">An149</strain>
    </source>
</reference>
<comment type="subcellular location">
    <subcellularLocation>
        <location evidence="1">Cell membrane</location>
        <topology evidence="1">Multi-pass membrane protein</topology>
    </subcellularLocation>
</comment>
<feature type="transmembrane region" description="Helical" evidence="6">
    <location>
        <begin position="52"/>
        <end position="74"/>
    </location>
</feature>
<name>A0A1Y4QFW2_9FIRM</name>
<feature type="transmembrane region" description="Helical" evidence="6">
    <location>
        <begin position="159"/>
        <end position="179"/>
    </location>
</feature>
<dbReference type="Proteomes" id="UP000196258">
    <property type="component" value="Unassembled WGS sequence"/>
</dbReference>
<evidence type="ECO:0000256" key="3">
    <source>
        <dbReference type="ARBA" id="ARBA00022692"/>
    </source>
</evidence>
<feature type="transmembrane region" description="Helical" evidence="6">
    <location>
        <begin position="95"/>
        <end position="113"/>
    </location>
</feature>
<dbReference type="InterPro" id="IPR050833">
    <property type="entry name" value="Poly_Biosynth_Transport"/>
</dbReference>
<proteinExistence type="predicted"/>
<organism evidence="7 8">
    <name type="scientific">Thomasclavelia spiroformis</name>
    <dbReference type="NCBI Taxonomy" id="29348"/>
    <lineage>
        <taxon>Bacteria</taxon>
        <taxon>Bacillati</taxon>
        <taxon>Bacillota</taxon>
        <taxon>Erysipelotrichia</taxon>
        <taxon>Erysipelotrichales</taxon>
        <taxon>Coprobacillaceae</taxon>
        <taxon>Thomasclavelia</taxon>
    </lineage>
</organism>
<keyword evidence="5 6" id="KW-0472">Membrane</keyword>
<dbReference type="GO" id="GO:0005886">
    <property type="term" value="C:plasma membrane"/>
    <property type="evidence" value="ECO:0007669"/>
    <property type="project" value="UniProtKB-SubCell"/>
</dbReference>
<evidence type="ECO:0000313" key="8">
    <source>
        <dbReference type="Proteomes" id="UP000196258"/>
    </source>
</evidence>
<gene>
    <name evidence="7" type="ORF">B5E91_11540</name>
</gene>
<evidence type="ECO:0000256" key="5">
    <source>
        <dbReference type="ARBA" id="ARBA00023136"/>
    </source>
</evidence>
<evidence type="ECO:0000256" key="4">
    <source>
        <dbReference type="ARBA" id="ARBA00022989"/>
    </source>
</evidence>
<evidence type="ECO:0000256" key="2">
    <source>
        <dbReference type="ARBA" id="ARBA00022475"/>
    </source>
</evidence>
<feature type="transmembrane region" description="Helical" evidence="6">
    <location>
        <begin position="232"/>
        <end position="253"/>
    </location>
</feature>
<feature type="transmembrane region" description="Helical" evidence="6">
    <location>
        <begin position="437"/>
        <end position="454"/>
    </location>
</feature>
<feature type="transmembrane region" description="Helical" evidence="6">
    <location>
        <begin position="303"/>
        <end position="323"/>
    </location>
</feature>
<accession>A0A1Y4QFW2</accession>
<evidence type="ECO:0000256" key="6">
    <source>
        <dbReference type="SAM" id="Phobius"/>
    </source>
</evidence>
<keyword evidence="2" id="KW-1003">Cell membrane</keyword>
<evidence type="ECO:0008006" key="9">
    <source>
        <dbReference type="Google" id="ProtNLM"/>
    </source>
</evidence>
<feature type="transmembrane region" description="Helical" evidence="6">
    <location>
        <begin position="185"/>
        <end position="203"/>
    </location>
</feature>
<dbReference type="AlphaFoldDB" id="A0A1Y4QFW2"/>
<evidence type="ECO:0000313" key="7">
    <source>
        <dbReference type="EMBL" id="OUQ04144.1"/>
    </source>
</evidence>
<feature type="transmembrane region" description="Helical" evidence="6">
    <location>
        <begin position="335"/>
        <end position="353"/>
    </location>
</feature>
<sequence>MKFRLIIKNFFSGIFSQFITICLGIIIPKLFIVNLGSETNGLMSSINQFLVYLSLLEAGVGTATIQALYGPIANDDKKTINGIMSATNMYYKKTGIIYLLLVLIFSIVYPLFMDTSLDYFTILLVIFLSGLSQVITYLFHGKYKLLLNADGKTYVVNNLATIITLLTSITKIILLLMGFDIIAIQFSYLIINVLQMLFLSYYIKKIYPWINVNVTPNLQAISKKSSVMIHQISYLVFSNTDIIILSMFCNLEIVSVYTIYNTIFSSLSSLLNSINNSVIFYLGETYHKSINKFRKIIDIYENIYMTLNYICYNLALIFIIPFMRIYTFGIKDVNYIDYTLAVLFTIINILIATRTAMSNTINVSGYFKETEKRAVLEMLINLVVSFILVKIIGIYGVLLGTIFALLYRANDIILFTNRKILNRSAIKTYKNILRNTVIFFILIHIFNFNTINFISYYKLILSFIKCAIIVILIYIIGLVIFNPKDFKIILKYVKNRYDFYKINKEKNNISIK</sequence>
<comment type="caution">
    <text evidence="7">The sequence shown here is derived from an EMBL/GenBank/DDBJ whole genome shotgun (WGS) entry which is preliminary data.</text>
</comment>
<feature type="transmembrane region" description="Helical" evidence="6">
    <location>
        <begin position="119"/>
        <end position="139"/>
    </location>
</feature>
<feature type="transmembrane region" description="Helical" evidence="6">
    <location>
        <begin position="460"/>
        <end position="481"/>
    </location>
</feature>
<keyword evidence="4 6" id="KW-1133">Transmembrane helix</keyword>
<dbReference type="PANTHER" id="PTHR30250:SF11">
    <property type="entry name" value="O-ANTIGEN TRANSPORTER-RELATED"/>
    <property type="match status" value="1"/>
</dbReference>
<protein>
    <recommendedName>
        <fullName evidence="9">Sugar isomerase</fullName>
    </recommendedName>
</protein>